<dbReference type="RefSeq" id="WP_233051620.1">
    <property type="nucleotide sequence ID" value="NZ_JAIMJA010000003.1"/>
</dbReference>
<dbReference type="SUPFAM" id="SSF48295">
    <property type="entry name" value="TrpR-like"/>
    <property type="match status" value="1"/>
</dbReference>
<gene>
    <name evidence="1" type="ORF">K6Y31_04350</name>
</gene>
<proteinExistence type="predicted"/>
<evidence type="ECO:0000313" key="1">
    <source>
        <dbReference type="EMBL" id="MCE2594042.1"/>
    </source>
</evidence>
<dbReference type="EMBL" id="JAIMJA010000003">
    <property type="protein sequence ID" value="MCE2594042.1"/>
    <property type="molecule type" value="Genomic_DNA"/>
</dbReference>
<dbReference type="Pfam" id="PF01527">
    <property type="entry name" value="HTH_Tnp_1"/>
    <property type="match status" value="1"/>
</dbReference>
<organism evidence="1 2">
    <name type="scientific">Motilimonas cestriensis</name>
    <dbReference type="NCBI Taxonomy" id="2742685"/>
    <lineage>
        <taxon>Bacteria</taxon>
        <taxon>Pseudomonadati</taxon>
        <taxon>Pseudomonadota</taxon>
        <taxon>Gammaproteobacteria</taxon>
        <taxon>Alteromonadales</taxon>
        <taxon>Alteromonadales genera incertae sedis</taxon>
        <taxon>Motilimonas</taxon>
    </lineage>
</organism>
<dbReference type="InterPro" id="IPR002514">
    <property type="entry name" value="Transposase_8"/>
</dbReference>
<comment type="caution">
    <text evidence="1">The sequence shown here is derived from an EMBL/GenBank/DDBJ whole genome shotgun (WGS) entry which is preliminary data.</text>
</comment>
<dbReference type="Proteomes" id="UP001201273">
    <property type="component" value="Unassembled WGS sequence"/>
</dbReference>
<sequence>MTQSNKRQHWADIISQHANSGISVAAFCQQHQIAEHTFYYWRKKFSDKPATTLHPILLQGAAPTQAASVNVHFPNGLRIELPAALPLGQLQTWLKALQC</sequence>
<accession>A0ABS8W7F6</accession>
<dbReference type="InterPro" id="IPR010921">
    <property type="entry name" value="Trp_repressor/repl_initiator"/>
</dbReference>
<name>A0ABS8W7F6_9GAMM</name>
<evidence type="ECO:0000313" key="2">
    <source>
        <dbReference type="Proteomes" id="UP001201273"/>
    </source>
</evidence>
<dbReference type="NCBIfam" id="NF047593">
    <property type="entry name" value="IS66_ISAeme5_TnpA"/>
    <property type="match status" value="1"/>
</dbReference>
<keyword evidence="2" id="KW-1185">Reference proteome</keyword>
<reference evidence="1 2" key="1">
    <citation type="journal article" date="2022" name="Environ. Microbiol. Rep.">
        <title>Eco-phylogenetic analyses reveal divergent evolution of vitamin B12 metabolism in the marine bacterial family 'Psychromonadaceae'.</title>
        <authorList>
            <person name="Jin X."/>
            <person name="Yang Y."/>
            <person name="Cao H."/>
            <person name="Gao B."/>
            <person name="Zhao Z."/>
        </authorList>
    </citation>
    <scope>NUCLEOTIDE SEQUENCE [LARGE SCALE GENOMIC DNA]</scope>
    <source>
        <strain evidence="1 2">MKS20</strain>
    </source>
</reference>
<protein>
    <submittedName>
        <fullName evidence="1">Transposase</fullName>
    </submittedName>
</protein>